<feature type="non-terminal residue" evidence="3">
    <location>
        <position position="144"/>
    </location>
</feature>
<dbReference type="InterPro" id="IPR010285">
    <property type="entry name" value="DNA_helicase_pif1-like_DEAD"/>
</dbReference>
<proteinExistence type="inferred from homology"/>
<dbReference type="SUPFAM" id="SSF52540">
    <property type="entry name" value="P-loop containing nucleoside triphosphate hydrolases"/>
    <property type="match status" value="1"/>
</dbReference>
<dbReference type="GO" id="GO:0006310">
    <property type="term" value="P:DNA recombination"/>
    <property type="evidence" value="ECO:0007669"/>
    <property type="project" value="UniProtKB-KW"/>
</dbReference>
<dbReference type="GO" id="GO:0016887">
    <property type="term" value="F:ATP hydrolysis activity"/>
    <property type="evidence" value="ECO:0007669"/>
    <property type="project" value="RHEA"/>
</dbReference>
<dbReference type="EC" id="5.6.2.3" evidence="1"/>
<dbReference type="PANTHER" id="PTHR10492">
    <property type="match status" value="1"/>
</dbReference>
<comment type="cofactor">
    <cofactor evidence="1">
        <name>Mg(2+)</name>
        <dbReference type="ChEBI" id="CHEBI:18420"/>
    </cofactor>
</comment>
<protein>
    <recommendedName>
        <fullName evidence="1">ATP-dependent DNA helicase</fullName>
        <ecNumber evidence="1">5.6.2.3</ecNumber>
    </recommendedName>
</protein>
<dbReference type="GO" id="GO:0000723">
    <property type="term" value="P:telomere maintenance"/>
    <property type="evidence" value="ECO:0007669"/>
    <property type="project" value="InterPro"/>
</dbReference>
<dbReference type="GO" id="GO:0006281">
    <property type="term" value="P:DNA repair"/>
    <property type="evidence" value="ECO:0007669"/>
    <property type="project" value="UniProtKB-KW"/>
</dbReference>
<feature type="domain" description="DNA helicase Pif1-like DEAD-box helicase" evidence="2">
    <location>
        <begin position="39"/>
        <end position="144"/>
    </location>
</feature>
<keyword evidence="1" id="KW-0547">Nucleotide-binding</keyword>
<evidence type="ECO:0000259" key="2">
    <source>
        <dbReference type="Pfam" id="PF05970"/>
    </source>
</evidence>
<dbReference type="EMBL" id="KL198087">
    <property type="protein sequence ID" value="KDQ08678.1"/>
    <property type="molecule type" value="Genomic_DNA"/>
</dbReference>
<dbReference type="GO" id="GO:0005524">
    <property type="term" value="F:ATP binding"/>
    <property type="evidence" value="ECO:0007669"/>
    <property type="project" value="UniProtKB-KW"/>
</dbReference>
<keyword evidence="1" id="KW-0378">Hydrolase</keyword>
<comment type="similarity">
    <text evidence="1">Belongs to the helicase family.</text>
</comment>
<dbReference type="PANTHER" id="PTHR10492:SF57">
    <property type="entry name" value="ATP-DEPENDENT DNA HELICASE"/>
    <property type="match status" value="1"/>
</dbReference>
<organism evidence="3 4">
    <name type="scientific">Botryobasidium botryosum (strain FD-172 SS1)</name>
    <dbReference type="NCBI Taxonomy" id="930990"/>
    <lineage>
        <taxon>Eukaryota</taxon>
        <taxon>Fungi</taxon>
        <taxon>Dikarya</taxon>
        <taxon>Basidiomycota</taxon>
        <taxon>Agaricomycotina</taxon>
        <taxon>Agaricomycetes</taxon>
        <taxon>Cantharellales</taxon>
        <taxon>Botryobasidiaceae</taxon>
        <taxon>Botryobasidium</taxon>
    </lineage>
</organism>
<keyword evidence="1" id="KW-0067">ATP-binding</keyword>
<reference evidence="4" key="1">
    <citation type="journal article" date="2014" name="Proc. Natl. Acad. Sci. U.S.A.">
        <title>Extensive sampling of basidiomycete genomes demonstrates inadequacy of the white-rot/brown-rot paradigm for wood decay fungi.</title>
        <authorList>
            <person name="Riley R."/>
            <person name="Salamov A.A."/>
            <person name="Brown D.W."/>
            <person name="Nagy L.G."/>
            <person name="Floudas D."/>
            <person name="Held B.W."/>
            <person name="Levasseur A."/>
            <person name="Lombard V."/>
            <person name="Morin E."/>
            <person name="Otillar R."/>
            <person name="Lindquist E.A."/>
            <person name="Sun H."/>
            <person name="LaButti K.M."/>
            <person name="Schmutz J."/>
            <person name="Jabbour D."/>
            <person name="Luo H."/>
            <person name="Baker S.E."/>
            <person name="Pisabarro A.G."/>
            <person name="Walton J.D."/>
            <person name="Blanchette R.A."/>
            <person name="Henrissat B."/>
            <person name="Martin F."/>
            <person name="Cullen D."/>
            <person name="Hibbett D.S."/>
            <person name="Grigoriev I.V."/>
        </authorList>
    </citation>
    <scope>NUCLEOTIDE SEQUENCE [LARGE SCALE GENOMIC DNA]</scope>
    <source>
        <strain evidence="4">FD-172 SS1</strain>
    </source>
</reference>
<evidence type="ECO:0000313" key="3">
    <source>
        <dbReference type="EMBL" id="KDQ08678.1"/>
    </source>
</evidence>
<dbReference type="Pfam" id="PF05970">
    <property type="entry name" value="PIF1"/>
    <property type="match status" value="1"/>
</dbReference>
<keyword evidence="4" id="KW-1185">Reference proteome</keyword>
<sequence length="144" mass="15571">MPLPVHQWRNAGGNRLIAAQLDYDPEDLAREVEQLETGLNHGQRVAVDRIMHSCDNQLGNTFFLHGPGGTGKTYVYRLLAAKVRAQGNIVLCVASSGIAALLLPGGRTAHSTFKIPIPILEGGICPIAKDSPLAELIRETRLII</sequence>
<dbReference type="OrthoDB" id="3366231at2759"/>
<keyword evidence="1" id="KW-0227">DNA damage</keyword>
<keyword evidence="1" id="KW-0234">DNA repair</keyword>
<comment type="catalytic activity">
    <reaction evidence="1">
        <text>ATP + H2O = ADP + phosphate + H(+)</text>
        <dbReference type="Rhea" id="RHEA:13065"/>
        <dbReference type="ChEBI" id="CHEBI:15377"/>
        <dbReference type="ChEBI" id="CHEBI:15378"/>
        <dbReference type="ChEBI" id="CHEBI:30616"/>
        <dbReference type="ChEBI" id="CHEBI:43474"/>
        <dbReference type="ChEBI" id="CHEBI:456216"/>
        <dbReference type="EC" id="5.6.2.3"/>
    </reaction>
</comment>
<dbReference type="STRING" id="930990.A0A067LZ27"/>
<name>A0A067LZ27_BOTB1</name>
<keyword evidence="1" id="KW-0347">Helicase</keyword>
<dbReference type="InterPro" id="IPR027417">
    <property type="entry name" value="P-loop_NTPase"/>
</dbReference>
<accession>A0A067LZ27</accession>
<evidence type="ECO:0000256" key="1">
    <source>
        <dbReference type="RuleBase" id="RU363044"/>
    </source>
</evidence>
<gene>
    <name evidence="3" type="ORF">BOTBODRAFT_85219</name>
</gene>
<dbReference type="Gene3D" id="3.40.50.300">
    <property type="entry name" value="P-loop containing nucleotide triphosphate hydrolases"/>
    <property type="match status" value="1"/>
</dbReference>
<dbReference type="InParanoid" id="A0A067LZ27"/>
<evidence type="ECO:0000313" key="4">
    <source>
        <dbReference type="Proteomes" id="UP000027195"/>
    </source>
</evidence>
<dbReference type="Proteomes" id="UP000027195">
    <property type="component" value="Unassembled WGS sequence"/>
</dbReference>
<keyword evidence="1" id="KW-0233">DNA recombination</keyword>
<dbReference type="HOGENOM" id="CLU_001324_9_4_1"/>
<dbReference type="AlphaFoldDB" id="A0A067LZ27"/>
<dbReference type="GO" id="GO:0043139">
    <property type="term" value="F:5'-3' DNA helicase activity"/>
    <property type="evidence" value="ECO:0007669"/>
    <property type="project" value="UniProtKB-EC"/>
</dbReference>